<keyword evidence="2" id="KW-1185">Reference proteome</keyword>
<evidence type="ECO:0000313" key="1">
    <source>
        <dbReference type="EMBL" id="CAB4042886.1"/>
    </source>
</evidence>
<organism evidence="1 2">
    <name type="scientific">Paramuricea clavata</name>
    <name type="common">Red gorgonian</name>
    <name type="synonym">Violescent sea-whip</name>
    <dbReference type="NCBI Taxonomy" id="317549"/>
    <lineage>
        <taxon>Eukaryota</taxon>
        <taxon>Metazoa</taxon>
        <taxon>Cnidaria</taxon>
        <taxon>Anthozoa</taxon>
        <taxon>Octocorallia</taxon>
        <taxon>Malacalcyonacea</taxon>
        <taxon>Plexauridae</taxon>
        <taxon>Paramuricea</taxon>
    </lineage>
</organism>
<name>A0A7D9K9E2_PARCT</name>
<evidence type="ECO:0000313" key="2">
    <source>
        <dbReference type="Proteomes" id="UP001152795"/>
    </source>
</evidence>
<dbReference type="AlphaFoldDB" id="A0A7D9K9E2"/>
<gene>
    <name evidence="1" type="ORF">PACLA_8A061972</name>
</gene>
<sequence>MATNNKRKELSGYQKRKNKRLRELNISILNHGQTTLSDFFHRNTNESFVRGESASTCSAPAVLETKDDGSKNIAADDDENSIHFSIVDDLASGEETSETPSDERNEVEVRSIASLSAANSELGFVIHALDGMIPQWP</sequence>
<reference evidence="1" key="1">
    <citation type="submission" date="2020-04" db="EMBL/GenBank/DDBJ databases">
        <authorList>
            <person name="Alioto T."/>
            <person name="Alioto T."/>
            <person name="Gomez Garrido J."/>
        </authorList>
    </citation>
    <scope>NUCLEOTIDE SEQUENCE</scope>
    <source>
        <strain evidence="1">A484AB</strain>
    </source>
</reference>
<dbReference type="EMBL" id="CACRXK020031051">
    <property type="protein sequence ID" value="CAB4042886.1"/>
    <property type="molecule type" value="Genomic_DNA"/>
</dbReference>
<comment type="caution">
    <text evidence="1">The sequence shown here is derived from an EMBL/GenBank/DDBJ whole genome shotgun (WGS) entry which is preliminary data.</text>
</comment>
<accession>A0A7D9K9E2</accession>
<feature type="non-terminal residue" evidence="1">
    <location>
        <position position="137"/>
    </location>
</feature>
<protein>
    <submittedName>
        <fullName evidence="1">Uncharacterized protein</fullName>
    </submittedName>
</protein>
<proteinExistence type="predicted"/>
<dbReference type="Proteomes" id="UP001152795">
    <property type="component" value="Unassembled WGS sequence"/>
</dbReference>